<dbReference type="Gene3D" id="3.30.420.40">
    <property type="match status" value="2"/>
</dbReference>
<dbReference type="PANTHER" id="PTHR11735">
    <property type="entry name" value="TRNA N6-ADENOSINE THREONYLCARBAMOYLTRANSFERASE"/>
    <property type="match status" value="1"/>
</dbReference>
<dbReference type="Pfam" id="PF00814">
    <property type="entry name" value="TsaD"/>
    <property type="match status" value="1"/>
</dbReference>
<keyword evidence="3" id="KW-1185">Reference proteome</keyword>
<dbReference type="Proteomes" id="UP000603640">
    <property type="component" value="Unassembled WGS sequence"/>
</dbReference>
<dbReference type="GO" id="GO:0005829">
    <property type="term" value="C:cytosol"/>
    <property type="evidence" value="ECO:0007669"/>
    <property type="project" value="TreeGrafter"/>
</dbReference>
<dbReference type="NCBIfam" id="TIGR03725">
    <property type="entry name" value="T6A_YeaZ"/>
    <property type="match status" value="1"/>
</dbReference>
<dbReference type="InterPro" id="IPR043129">
    <property type="entry name" value="ATPase_NBD"/>
</dbReference>
<organism evidence="2 3">
    <name type="scientific">Pontibacter cellulosilyticus</name>
    <dbReference type="NCBI Taxonomy" id="1720253"/>
    <lineage>
        <taxon>Bacteria</taxon>
        <taxon>Pseudomonadati</taxon>
        <taxon>Bacteroidota</taxon>
        <taxon>Cytophagia</taxon>
        <taxon>Cytophagales</taxon>
        <taxon>Hymenobacteraceae</taxon>
        <taxon>Pontibacter</taxon>
    </lineage>
</organism>
<comment type="caution">
    <text evidence="2">The sequence shown here is derived from an EMBL/GenBank/DDBJ whole genome shotgun (WGS) entry which is preliminary data.</text>
</comment>
<dbReference type="InterPro" id="IPR000905">
    <property type="entry name" value="Gcp-like_dom"/>
</dbReference>
<feature type="domain" description="Gcp-like" evidence="1">
    <location>
        <begin position="35"/>
        <end position="144"/>
    </location>
</feature>
<dbReference type="RefSeq" id="WP_187068706.1">
    <property type="nucleotide sequence ID" value="NZ_JACRVF010000006.1"/>
</dbReference>
<dbReference type="GO" id="GO:0002949">
    <property type="term" value="P:tRNA threonylcarbamoyladenosine modification"/>
    <property type="evidence" value="ECO:0007669"/>
    <property type="project" value="InterPro"/>
</dbReference>
<evidence type="ECO:0000313" key="2">
    <source>
        <dbReference type="EMBL" id="MBC5994671.1"/>
    </source>
</evidence>
<dbReference type="AlphaFoldDB" id="A0A923N9E2"/>
<protein>
    <submittedName>
        <fullName evidence="2">tRNA (Adenosine(37)-N6)-threonylcarbamoyltransferase complex dimerization subunit type 1 TsaB</fullName>
    </submittedName>
</protein>
<dbReference type="SUPFAM" id="SSF53067">
    <property type="entry name" value="Actin-like ATPase domain"/>
    <property type="match status" value="2"/>
</dbReference>
<dbReference type="PANTHER" id="PTHR11735:SF11">
    <property type="entry name" value="TRNA THREONYLCARBAMOYLADENOSINE BIOSYNTHESIS PROTEIN TSAB"/>
    <property type="match status" value="1"/>
</dbReference>
<sequence>MESPLLLALETSTTVCSVALYQGEHLLGSSELRIEKSHSSHITVMMEQLVNNCGFKMDDLKAVAVSGGPGSYTGLRIGTSTAKGLCYALNIPLIEVSTLYSMAAQVINYTANPERFLFCPMLDARRMEVYTCVLSHTLEEVMPIAPVILTEDSLHELLQNNQVIFFGSGAEKFKTFAKNNVNALFVDGVVPSAIPVGKLALRKYEKQIFEDVAYYEPFYLKDVYITSASKSTN</sequence>
<dbReference type="EMBL" id="JACRVF010000006">
    <property type="protein sequence ID" value="MBC5994671.1"/>
    <property type="molecule type" value="Genomic_DNA"/>
</dbReference>
<reference evidence="2" key="1">
    <citation type="submission" date="2020-08" db="EMBL/GenBank/DDBJ databases">
        <title>Pontibacter sp. SD6 16S ribosomal RNA gene Genome sequencing and assembly.</title>
        <authorList>
            <person name="Kang M."/>
        </authorList>
    </citation>
    <scope>NUCLEOTIDE SEQUENCE</scope>
    <source>
        <strain evidence="2">SD6</strain>
    </source>
</reference>
<name>A0A923N9E2_9BACT</name>
<proteinExistence type="predicted"/>
<accession>A0A923N9E2</accession>
<gene>
    <name evidence="2" type="primary">tsaB</name>
    <name evidence="2" type="ORF">H8S84_17635</name>
</gene>
<evidence type="ECO:0000313" key="3">
    <source>
        <dbReference type="Proteomes" id="UP000603640"/>
    </source>
</evidence>
<dbReference type="CDD" id="cd24032">
    <property type="entry name" value="ASKHA_NBD_TsaB"/>
    <property type="match status" value="1"/>
</dbReference>
<evidence type="ECO:0000259" key="1">
    <source>
        <dbReference type="Pfam" id="PF00814"/>
    </source>
</evidence>
<dbReference type="InterPro" id="IPR022496">
    <property type="entry name" value="T6A_TsaB"/>
</dbReference>